<evidence type="ECO:0000256" key="1">
    <source>
        <dbReference type="ARBA" id="ARBA00004123"/>
    </source>
</evidence>
<feature type="compositionally biased region" description="Basic residues" evidence="6">
    <location>
        <begin position="1289"/>
        <end position="1313"/>
    </location>
</feature>
<feature type="region of interest" description="Disordered" evidence="6">
    <location>
        <begin position="631"/>
        <end position="1320"/>
    </location>
</feature>
<dbReference type="SMART" id="SM01180">
    <property type="entry name" value="DWNN"/>
    <property type="match status" value="1"/>
</dbReference>
<dbReference type="SUPFAM" id="SSF57850">
    <property type="entry name" value="RING/U-box"/>
    <property type="match status" value="1"/>
</dbReference>
<dbReference type="Gene3D" id="3.10.20.90">
    <property type="entry name" value="Phosphatidylinositol 3-kinase Catalytic Subunit, Chain A, domain 1"/>
    <property type="match status" value="1"/>
</dbReference>
<dbReference type="GO" id="GO:0006397">
    <property type="term" value="P:mRNA processing"/>
    <property type="evidence" value="ECO:0007669"/>
    <property type="project" value="InterPro"/>
</dbReference>
<feature type="compositionally biased region" description="Low complexity" evidence="6">
    <location>
        <begin position="1119"/>
        <end position="1128"/>
    </location>
</feature>
<sequence>MACIHFKFKNSLDYDSITFDGLHIALRDLKRMIMNRKKLRDTDDDLQIINAITKKAYTNEDEMIPKNSSVIVARIPVTNAAPRNGPKTLNHPNAYKEDPKPVRKPMEVPVTKPQDPLETGNLIDSNASEEDKIKAMMRQSTMDFDPSNYINNKKAPIGTPSPTYICKKCGKSGHFIQNCPVEPGEAFDKEKIAKRPTGIPHSFLTKVNDPNAKGALLIGPGQYGVPTIDMNAYQTKKKERPPFLPEEKLPEPKKEEIPAELLCPLCRDLLSDAVLIPCCGTSFCDDCIRNELLDSEDHECPQCHETDKSPDSLIANKSLRSAVFNYRNETGYTKITKAMLKSQQEKVAVERAARKSEVKEKRTAPAISRPYEKPASAQAIPTYGMKAGQHYKVGGFQGGRSPGSPANASPKVSDSQNGSDPSAGTKPSLLVSTTPGPVPGGLSPPTPCKDEANLLAPASSAQVSVQSTSTSVQPSLSASVTSVIPQRAPVIPASFPTAPIQTVGVPYRPPLPPMVNPSIPPPGFVAPPPTGPFGAGPRFPPAPAVIPPFQAVPPPSMPLSKEEFYRRQKKMQELEKKPEWDAPPPMYGDYRGPPARPGGRGPIPPHYQYPQDQFNRFDPHAYDEFYHEYYARYGMPPPPPPANQMYDAPSFPPRRSRSPRDRRPFKERPLPRPKAEDSKTNRPDKKSVDKKPDKKSSKSSSKREEEKASKKKKSEKPSNKEKDEESKVEEKKENGVEKKEEVKDNQSKKKKKGSSKTSKKEPVESDVKEEKSKDEEDKKPVKSDEEKDGKKDIKEKDAQEKVEKKEIKDGENLGVKKEKLEDVKENKEEKVRSKKKSSAKKDSGEKLESLKSPKQEIKSPKEETSKEGERKAKRKHKKMVKEAATKEKKLVEDDEAEESPAKRQKTEPVTDSGDQIMLSPPILSKWEKEDYHDDVSPRRSRKASPDSRPSKSKQDRRMLPRSVIEKAEKALALKQPQPISVASSIKPSSSLANRLEKSPPPKLRSPEGKPRRVYVEKESNKKLEEDSRKVLSRDRSMQITVSGDVKSKTKSKDSKKEVKDLRESLLEKRRASTRSSSTEEWEQNKGKGFSHDDRLSVNYAREKDWDYIDDDKNADGWLSNKGKGSSKSMKARKDITEERRSASKEKLVEKRRKSREDKESPRRSRKDENGEDKISKKNSRSQEKKDDKKRKEDHVSKRDSAEKVTEKKEHKEKDDAEKSGGTKQEIRVDRKESLFDESAFVPDYNETMGSESEEDVPKQELKRQYSTAESEKVESESEEESSGEEREKKQKKKKSKHKKNKKKHKKHKKKHKKQDGDESS</sequence>
<keyword evidence="5" id="KW-0539">Nucleus</keyword>
<feature type="region of interest" description="Disordered" evidence="6">
    <location>
        <begin position="572"/>
        <end position="614"/>
    </location>
</feature>
<feature type="compositionally biased region" description="Polar residues" evidence="6">
    <location>
        <begin position="404"/>
        <end position="422"/>
    </location>
</feature>
<feature type="region of interest" description="Disordered" evidence="6">
    <location>
        <begin position="526"/>
        <end position="560"/>
    </location>
</feature>
<protein>
    <submittedName>
        <fullName evidence="7">Retinoblastoma-binding protein 6</fullName>
    </submittedName>
</protein>
<dbReference type="InterPro" id="IPR033489">
    <property type="entry name" value="RBBP6"/>
</dbReference>
<dbReference type="PROSITE" id="PS50158">
    <property type="entry name" value="ZF_CCHC"/>
    <property type="match status" value="1"/>
</dbReference>
<feature type="compositionally biased region" description="Basic and acidic residues" evidence="6">
    <location>
        <begin position="899"/>
        <end position="908"/>
    </location>
</feature>
<gene>
    <name evidence="7" type="ORF">CGI_10026783</name>
</gene>
<dbReference type="InterPro" id="IPR025829">
    <property type="entry name" value="Zn_knuckle_CX2CX3GHX4C"/>
</dbReference>
<feature type="compositionally biased region" description="Low complexity" evidence="6">
    <location>
        <begin position="978"/>
        <end position="990"/>
    </location>
</feature>
<dbReference type="PROSITE" id="PS51282">
    <property type="entry name" value="DWNN"/>
    <property type="match status" value="1"/>
</dbReference>
<keyword evidence="3" id="KW-0863">Zinc-finger</keyword>
<dbReference type="InParanoid" id="K1QWD9"/>
<feature type="compositionally biased region" description="Basic and acidic residues" evidence="6">
    <location>
        <begin position="351"/>
        <end position="363"/>
    </location>
</feature>
<dbReference type="Gene3D" id="4.10.60.10">
    <property type="entry name" value="Zinc finger, CCHC-type"/>
    <property type="match status" value="1"/>
</dbReference>
<evidence type="ECO:0000256" key="2">
    <source>
        <dbReference type="ARBA" id="ARBA00022723"/>
    </source>
</evidence>
<feature type="compositionally biased region" description="Basic and acidic residues" evidence="6">
    <location>
        <begin position="839"/>
        <end position="870"/>
    </location>
</feature>
<dbReference type="GO" id="GO:0008270">
    <property type="term" value="F:zinc ion binding"/>
    <property type="evidence" value="ECO:0007669"/>
    <property type="project" value="UniProtKB-KW"/>
</dbReference>
<feature type="compositionally biased region" description="Basic and acidic residues" evidence="6">
    <location>
        <begin position="1045"/>
        <end position="1070"/>
    </location>
</feature>
<keyword evidence="2" id="KW-0479">Metal-binding</keyword>
<proteinExistence type="predicted"/>
<dbReference type="GO" id="GO:0061630">
    <property type="term" value="F:ubiquitin protein ligase activity"/>
    <property type="evidence" value="ECO:0007669"/>
    <property type="project" value="InterPro"/>
</dbReference>
<dbReference type="InterPro" id="IPR036875">
    <property type="entry name" value="Znf_CCHC_sf"/>
</dbReference>
<dbReference type="SUPFAM" id="SSF57756">
    <property type="entry name" value="Retrovirus zinc finger-like domains"/>
    <property type="match status" value="1"/>
</dbReference>
<keyword evidence="4" id="KW-0862">Zinc</keyword>
<feature type="compositionally biased region" description="Basic and acidic residues" evidence="6">
    <location>
        <begin position="658"/>
        <end position="708"/>
    </location>
</feature>
<evidence type="ECO:0000256" key="3">
    <source>
        <dbReference type="ARBA" id="ARBA00022771"/>
    </source>
</evidence>
<dbReference type="CDD" id="cd16620">
    <property type="entry name" value="vRING-HC-C4C4_RBBP6"/>
    <property type="match status" value="1"/>
</dbReference>
<dbReference type="Gene3D" id="3.30.40.10">
    <property type="entry name" value="Zinc/RING finger domain, C3HC4 (zinc finger)"/>
    <property type="match status" value="1"/>
</dbReference>
<feature type="compositionally biased region" description="Basic and acidic residues" evidence="6">
    <location>
        <begin position="1255"/>
        <end position="1275"/>
    </location>
</feature>
<dbReference type="InterPro" id="IPR013083">
    <property type="entry name" value="Znf_RING/FYVE/PHD"/>
</dbReference>
<feature type="compositionally biased region" description="Basic and acidic residues" evidence="6">
    <location>
        <begin position="925"/>
        <end position="971"/>
    </location>
</feature>
<feature type="compositionally biased region" description="Basic and acidic residues" evidence="6">
    <location>
        <begin position="1131"/>
        <end position="1234"/>
    </location>
</feature>
<evidence type="ECO:0000256" key="5">
    <source>
        <dbReference type="ARBA" id="ARBA00023242"/>
    </source>
</evidence>
<dbReference type="InterPro" id="IPR014891">
    <property type="entry name" value="DWNN_domain"/>
</dbReference>
<feature type="compositionally biased region" description="Basic and acidic residues" evidence="6">
    <location>
        <begin position="994"/>
        <end position="1036"/>
    </location>
</feature>
<dbReference type="Pfam" id="PF13923">
    <property type="entry name" value="zf-C3HC4_2"/>
    <property type="match status" value="1"/>
</dbReference>
<comment type="subcellular location">
    <subcellularLocation>
        <location evidence="1">Nucleus</location>
    </subcellularLocation>
</comment>
<dbReference type="Pfam" id="PF08783">
    <property type="entry name" value="DWNN"/>
    <property type="match status" value="1"/>
</dbReference>
<dbReference type="Pfam" id="PF13696">
    <property type="entry name" value="zf-CCHC_2"/>
    <property type="match status" value="1"/>
</dbReference>
<feature type="compositionally biased region" description="Basic and acidic residues" evidence="6">
    <location>
        <begin position="94"/>
        <end position="106"/>
    </location>
</feature>
<feature type="region of interest" description="Disordered" evidence="6">
    <location>
        <begin position="391"/>
        <end position="452"/>
    </location>
</feature>
<feature type="compositionally biased region" description="Basic and acidic residues" evidence="6">
    <location>
        <begin position="715"/>
        <end position="747"/>
    </location>
</feature>
<dbReference type="GO" id="GO:0003676">
    <property type="term" value="F:nucleic acid binding"/>
    <property type="evidence" value="ECO:0007669"/>
    <property type="project" value="InterPro"/>
</dbReference>
<evidence type="ECO:0000256" key="4">
    <source>
        <dbReference type="ARBA" id="ARBA00022833"/>
    </source>
</evidence>
<accession>K1QWD9</accession>
<dbReference type="PANTHER" id="PTHR15439:SF0">
    <property type="entry name" value="CELL DIVISION CYCLE AND APOPTOSIS REGULATOR PROTEIN 1-RELATED"/>
    <property type="match status" value="1"/>
</dbReference>
<name>K1QWD9_MAGGI</name>
<feature type="region of interest" description="Disordered" evidence="6">
    <location>
        <begin position="82"/>
        <end position="123"/>
    </location>
</feature>
<feature type="compositionally biased region" description="Basic and acidic residues" evidence="6">
    <location>
        <begin position="880"/>
        <end position="891"/>
    </location>
</feature>
<dbReference type="GO" id="GO:0005634">
    <property type="term" value="C:nucleus"/>
    <property type="evidence" value="ECO:0007669"/>
    <property type="project" value="UniProtKB-SubCell"/>
</dbReference>
<dbReference type="EMBL" id="JH823249">
    <property type="protein sequence ID" value="EKC41192.1"/>
    <property type="molecule type" value="Genomic_DNA"/>
</dbReference>
<organism evidence="7">
    <name type="scientific">Magallana gigas</name>
    <name type="common">Pacific oyster</name>
    <name type="synonym">Crassostrea gigas</name>
    <dbReference type="NCBI Taxonomy" id="29159"/>
    <lineage>
        <taxon>Eukaryota</taxon>
        <taxon>Metazoa</taxon>
        <taxon>Spiralia</taxon>
        <taxon>Lophotrochozoa</taxon>
        <taxon>Mollusca</taxon>
        <taxon>Bivalvia</taxon>
        <taxon>Autobranchia</taxon>
        <taxon>Pteriomorphia</taxon>
        <taxon>Ostreida</taxon>
        <taxon>Ostreoidea</taxon>
        <taxon>Ostreidae</taxon>
        <taxon>Magallana</taxon>
    </lineage>
</organism>
<evidence type="ECO:0000313" key="7">
    <source>
        <dbReference type="EMBL" id="EKC41192.1"/>
    </source>
</evidence>
<dbReference type="PANTHER" id="PTHR15439">
    <property type="entry name" value="RETINOBLASTOMA-BINDING PROTEIN 6"/>
    <property type="match status" value="1"/>
</dbReference>
<feature type="compositionally biased region" description="Basic and acidic residues" evidence="6">
    <location>
        <begin position="758"/>
        <end position="831"/>
    </location>
</feature>
<feature type="compositionally biased region" description="Basic and acidic residues" evidence="6">
    <location>
        <begin position="1082"/>
        <end position="1114"/>
    </location>
</feature>
<reference evidence="7" key="1">
    <citation type="journal article" date="2012" name="Nature">
        <title>The oyster genome reveals stress adaptation and complexity of shell formation.</title>
        <authorList>
            <person name="Zhang G."/>
            <person name="Fang X."/>
            <person name="Guo X."/>
            <person name="Li L."/>
            <person name="Luo R."/>
            <person name="Xu F."/>
            <person name="Yang P."/>
            <person name="Zhang L."/>
            <person name="Wang X."/>
            <person name="Qi H."/>
            <person name="Xiong Z."/>
            <person name="Que H."/>
            <person name="Xie Y."/>
            <person name="Holland P.W."/>
            <person name="Paps J."/>
            <person name="Zhu Y."/>
            <person name="Wu F."/>
            <person name="Chen Y."/>
            <person name="Wang J."/>
            <person name="Peng C."/>
            <person name="Meng J."/>
            <person name="Yang L."/>
            <person name="Liu J."/>
            <person name="Wen B."/>
            <person name="Zhang N."/>
            <person name="Huang Z."/>
            <person name="Zhu Q."/>
            <person name="Feng Y."/>
            <person name="Mount A."/>
            <person name="Hedgecock D."/>
            <person name="Xu Z."/>
            <person name="Liu Y."/>
            <person name="Domazet-Loso T."/>
            <person name="Du Y."/>
            <person name="Sun X."/>
            <person name="Zhang S."/>
            <person name="Liu B."/>
            <person name="Cheng P."/>
            <person name="Jiang X."/>
            <person name="Li J."/>
            <person name="Fan D."/>
            <person name="Wang W."/>
            <person name="Fu W."/>
            <person name="Wang T."/>
            <person name="Wang B."/>
            <person name="Zhang J."/>
            <person name="Peng Z."/>
            <person name="Li Y."/>
            <person name="Li N."/>
            <person name="Wang J."/>
            <person name="Chen M."/>
            <person name="He Y."/>
            <person name="Tan F."/>
            <person name="Song X."/>
            <person name="Zheng Q."/>
            <person name="Huang R."/>
            <person name="Yang H."/>
            <person name="Du X."/>
            <person name="Chen L."/>
            <person name="Yang M."/>
            <person name="Gaffney P.M."/>
            <person name="Wang S."/>
            <person name="Luo L."/>
            <person name="She Z."/>
            <person name="Ming Y."/>
            <person name="Huang W."/>
            <person name="Zhang S."/>
            <person name="Huang B."/>
            <person name="Zhang Y."/>
            <person name="Qu T."/>
            <person name="Ni P."/>
            <person name="Miao G."/>
            <person name="Wang J."/>
            <person name="Wang Q."/>
            <person name="Steinberg C.E."/>
            <person name="Wang H."/>
            <person name="Li N."/>
            <person name="Qian L."/>
            <person name="Zhang G."/>
            <person name="Li Y."/>
            <person name="Yang H."/>
            <person name="Liu X."/>
            <person name="Wang J."/>
            <person name="Yin Y."/>
            <person name="Wang J."/>
        </authorList>
    </citation>
    <scope>NUCLEOTIDE SEQUENCE [LARGE SCALE GENOMIC DNA]</scope>
    <source>
        <strain evidence="7">05x7-T-G4-1.051#20</strain>
    </source>
</reference>
<dbReference type="GO" id="GO:0016567">
    <property type="term" value="P:protein ubiquitination"/>
    <property type="evidence" value="ECO:0007669"/>
    <property type="project" value="InterPro"/>
</dbReference>
<feature type="compositionally biased region" description="Pro residues" evidence="6">
    <location>
        <begin position="538"/>
        <end position="557"/>
    </location>
</feature>
<dbReference type="HOGENOM" id="CLU_259947_0_0_1"/>
<dbReference type="PROSITE" id="PS50089">
    <property type="entry name" value="ZF_RING_2"/>
    <property type="match status" value="1"/>
</dbReference>
<evidence type="ECO:0000256" key="6">
    <source>
        <dbReference type="SAM" id="MobiDB-lite"/>
    </source>
</evidence>
<dbReference type="InterPro" id="IPR001841">
    <property type="entry name" value="Znf_RING"/>
</dbReference>
<feature type="compositionally biased region" description="Pro residues" evidence="6">
    <location>
        <begin position="436"/>
        <end position="447"/>
    </location>
</feature>
<feature type="region of interest" description="Disordered" evidence="6">
    <location>
        <begin position="351"/>
        <end position="375"/>
    </location>
</feature>
<dbReference type="GO" id="GO:0006511">
    <property type="term" value="P:ubiquitin-dependent protein catabolic process"/>
    <property type="evidence" value="ECO:0007669"/>
    <property type="project" value="TreeGrafter"/>
</dbReference>
<dbReference type="InterPro" id="IPR001878">
    <property type="entry name" value="Znf_CCHC"/>
</dbReference>